<evidence type="ECO:0000256" key="5">
    <source>
        <dbReference type="ARBA" id="ARBA00024196"/>
    </source>
</evidence>
<keyword evidence="4" id="KW-0539">Nucleus</keyword>
<proteinExistence type="inferred from homology"/>
<dbReference type="InterPro" id="IPR032675">
    <property type="entry name" value="LRR_dom_sf"/>
</dbReference>
<dbReference type="Pfam" id="PF14580">
    <property type="entry name" value="LRR_9"/>
    <property type="match status" value="1"/>
</dbReference>
<protein>
    <recommendedName>
        <fullName evidence="6">U2 small nuclear ribonucleoprotein A'</fullName>
    </recommendedName>
</protein>
<dbReference type="InterPro" id="IPR044640">
    <property type="entry name" value="RU2A"/>
</dbReference>
<comment type="subcellular location">
    <subcellularLocation>
        <location evidence="1">Nucleus</location>
    </subcellularLocation>
</comment>
<dbReference type="Gene3D" id="3.80.10.10">
    <property type="entry name" value="Ribonuclease Inhibitor"/>
    <property type="match status" value="1"/>
</dbReference>
<keyword evidence="7" id="KW-0687">Ribonucleoprotein</keyword>
<accession>U4LNE1</accession>
<dbReference type="GO" id="GO:0030620">
    <property type="term" value="F:U2 snRNA binding"/>
    <property type="evidence" value="ECO:0007669"/>
    <property type="project" value="InterPro"/>
</dbReference>
<evidence type="ECO:0000313" key="7">
    <source>
        <dbReference type="EMBL" id="CCX33468.1"/>
    </source>
</evidence>
<keyword evidence="2" id="KW-0433">Leucine-rich repeat</keyword>
<dbReference type="AlphaFoldDB" id="U4LNE1"/>
<gene>
    <name evidence="7" type="ORF">PCON_01178</name>
</gene>
<evidence type="ECO:0000256" key="6">
    <source>
        <dbReference type="ARBA" id="ARBA00024238"/>
    </source>
</evidence>
<dbReference type="eggNOG" id="KOG1644">
    <property type="taxonomic scope" value="Eukaryota"/>
</dbReference>
<evidence type="ECO:0000256" key="2">
    <source>
        <dbReference type="ARBA" id="ARBA00022614"/>
    </source>
</evidence>
<dbReference type="OrthoDB" id="433501at2759"/>
<dbReference type="Proteomes" id="UP000018144">
    <property type="component" value="Unassembled WGS sequence"/>
</dbReference>
<comment type="similarity">
    <text evidence="5">Belongs to the U2 small nuclear ribonucleoprotein A family.</text>
</comment>
<dbReference type="PANTHER" id="PTHR10552:SF6">
    <property type="entry name" value="U2 SMALL NUCLEAR RIBONUCLEOPROTEIN A"/>
    <property type="match status" value="1"/>
</dbReference>
<dbReference type="FunFam" id="3.80.10.10:FF:000026">
    <property type="entry name" value="U2 small nuclear ribonucleoprotein A"/>
    <property type="match status" value="1"/>
</dbReference>
<evidence type="ECO:0000256" key="4">
    <source>
        <dbReference type="ARBA" id="ARBA00023242"/>
    </source>
</evidence>
<evidence type="ECO:0000313" key="8">
    <source>
        <dbReference type="Proteomes" id="UP000018144"/>
    </source>
</evidence>
<dbReference type="PANTHER" id="PTHR10552">
    <property type="entry name" value="U2 SMALL NUCLEAR RIBONUCLEOPROTEIN A"/>
    <property type="match status" value="1"/>
</dbReference>
<keyword evidence="8" id="KW-1185">Reference proteome</keyword>
<dbReference type="EMBL" id="HF936097">
    <property type="protein sequence ID" value="CCX33468.1"/>
    <property type="molecule type" value="Genomic_DNA"/>
</dbReference>
<dbReference type="GO" id="GO:0005686">
    <property type="term" value="C:U2 snRNP"/>
    <property type="evidence" value="ECO:0007669"/>
    <property type="project" value="TreeGrafter"/>
</dbReference>
<dbReference type="SUPFAM" id="SSF52058">
    <property type="entry name" value="L domain-like"/>
    <property type="match status" value="1"/>
</dbReference>
<evidence type="ECO:0000256" key="1">
    <source>
        <dbReference type="ARBA" id="ARBA00004123"/>
    </source>
</evidence>
<dbReference type="STRING" id="1076935.U4LNE1"/>
<name>U4LNE1_PYROM</name>
<keyword evidence="3" id="KW-0677">Repeat</keyword>
<evidence type="ECO:0000256" key="3">
    <source>
        <dbReference type="ARBA" id="ARBA00022737"/>
    </source>
</evidence>
<reference evidence="7 8" key="1">
    <citation type="journal article" date="2013" name="PLoS Genet.">
        <title>The genome and development-dependent transcriptomes of Pyronema confluens: a window into fungal evolution.</title>
        <authorList>
            <person name="Traeger S."/>
            <person name="Altegoer F."/>
            <person name="Freitag M."/>
            <person name="Gabaldon T."/>
            <person name="Kempken F."/>
            <person name="Kumar A."/>
            <person name="Marcet-Houben M."/>
            <person name="Poggeler S."/>
            <person name="Stajich J.E."/>
            <person name="Nowrousian M."/>
        </authorList>
    </citation>
    <scope>NUCLEOTIDE SEQUENCE [LARGE SCALE GENOMIC DNA]</scope>
    <source>
        <strain evidence="8">CBS 100304</strain>
        <tissue evidence="7">Vegetative mycelium</tissue>
    </source>
</reference>
<organism evidence="7 8">
    <name type="scientific">Pyronema omphalodes (strain CBS 100304)</name>
    <name type="common">Pyronema confluens</name>
    <dbReference type="NCBI Taxonomy" id="1076935"/>
    <lineage>
        <taxon>Eukaryota</taxon>
        <taxon>Fungi</taxon>
        <taxon>Dikarya</taxon>
        <taxon>Ascomycota</taxon>
        <taxon>Pezizomycotina</taxon>
        <taxon>Pezizomycetes</taxon>
        <taxon>Pezizales</taxon>
        <taxon>Pyronemataceae</taxon>
        <taxon>Pyronema</taxon>
    </lineage>
</organism>
<dbReference type="InterPro" id="IPR001611">
    <property type="entry name" value="Leu-rich_rpt"/>
</dbReference>
<dbReference type="GO" id="GO:0000398">
    <property type="term" value="P:mRNA splicing, via spliceosome"/>
    <property type="evidence" value="ECO:0007669"/>
    <property type="project" value="InterPro"/>
</dbReference>
<dbReference type="PROSITE" id="PS51450">
    <property type="entry name" value="LRR"/>
    <property type="match status" value="1"/>
</dbReference>
<sequence>MNPACFSPSPNTTCQVTTCLFAPNLTTTIHHVQLSRPDHVVPSQSCDLSTYRTPGTNPTAIMRLTTELLSQAPSFLNPINDRELDLRGHKIPAIENLGVAGPQDAIDFTDNDIQQLGNFPLSERLSTLLLARNRISMIQPTLANSIPNLTTLILTANNMAELADLEPLGKFKRLTHLSLLENPVARKDVGAQEDKGPNYRLWTIWKCPSVRFLDYQKVKDADRKKAKELFGTETEPTDLASKIMGIKSTTFDIGESTVGGKKEYAVRLTEDEKRIIEEKIRSAKSFSEIASLERQLREGPSGDVMEE</sequence>
<dbReference type="OMA" id="PNYREYM"/>